<name>A0A2A6DXM7_9BACL</name>
<evidence type="ECO:0000256" key="4">
    <source>
        <dbReference type="ARBA" id="ARBA00023022"/>
    </source>
</evidence>
<evidence type="ECO:0000313" key="7">
    <source>
        <dbReference type="EMBL" id="PDO09640.1"/>
    </source>
</evidence>
<dbReference type="InterPro" id="IPR020038">
    <property type="entry name" value="Circ_bacteriocin"/>
</dbReference>
<dbReference type="GO" id="GO:0042742">
    <property type="term" value="P:defense response to bacterium"/>
    <property type="evidence" value="ECO:0007669"/>
    <property type="project" value="UniProtKB-KW"/>
</dbReference>
<comment type="subcellular location">
    <subcellularLocation>
        <location evidence="1">Secreted</location>
    </subcellularLocation>
</comment>
<evidence type="ECO:0000256" key="5">
    <source>
        <dbReference type="ARBA" id="ARBA00023048"/>
    </source>
</evidence>
<dbReference type="Pfam" id="PF09221">
    <property type="entry name" value="Bacteriocin_IId"/>
    <property type="match status" value="1"/>
</dbReference>
<keyword evidence="2" id="KW-0964">Secreted</keyword>
<keyword evidence="3" id="KW-0929">Antimicrobial</keyword>
<comment type="caution">
    <text evidence="7">The sequence shown here is derived from an EMBL/GenBank/DDBJ whole genome shotgun (WGS) entry which is preliminary data.</text>
</comment>
<dbReference type="NCBIfam" id="TIGR03651">
    <property type="entry name" value="circ_ocin_uber"/>
    <property type="match status" value="1"/>
</dbReference>
<keyword evidence="6" id="KW-0812">Transmembrane</keyword>
<evidence type="ECO:0008006" key="9">
    <source>
        <dbReference type="Google" id="ProtNLM"/>
    </source>
</evidence>
<evidence type="ECO:0000313" key="8">
    <source>
        <dbReference type="Proteomes" id="UP000243688"/>
    </source>
</evidence>
<dbReference type="AlphaFoldDB" id="A0A2A6DXM7"/>
<keyword evidence="4" id="KW-0044">Antibiotic</keyword>
<reference evidence="7 8" key="1">
    <citation type="submission" date="2016-12" db="EMBL/GenBank/DDBJ databases">
        <title>Candidatus Reconcilibacillus cellulovorans genome.</title>
        <authorList>
            <person name="Kolinko S."/>
            <person name="Wu Y.-W."/>
            <person name="Tachea F."/>
            <person name="Denzel E."/>
            <person name="Hiras J."/>
            <person name="Baecker N."/>
            <person name="Chan L.J."/>
            <person name="Eichorst S.A."/>
            <person name="Frey D."/>
            <person name="Adams P.D."/>
            <person name="Pray T."/>
            <person name="Tanjore D."/>
            <person name="Petzold C.J."/>
            <person name="Gladden J.M."/>
            <person name="Simmons B.A."/>
            <person name="Singer S.W."/>
        </authorList>
    </citation>
    <scope>NUCLEOTIDE SEQUENCE [LARGE SCALE GENOMIC DNA]</scope>
    <source>
        <strain evidence="7">JTherm</strain>
    </source>
</reference>
<protein>
    <recommendedName>
        <fullName evidence="9">Circular bacteriocin, circularin A/uberolysin family</fullName>
    </recommendedName>
</protein>
<dbReference type="SUPFAM" id="SSF47869">
    <property type="entry name" value="Bacteriocin AS-48"/>
    <property type="match status" value="1"/>
</dbReference>
<gene>
    <name evidence="7" type="ORF">BLM47_11390</name>
</gene>
<organism evidence="7 8">
    <name type="scientific">Candidatus Reconcilbacillus cellulovorans</name>
    <dbReference type="NCBI Taxonomy" id="1906605"/>
    <lineage>
        <taxon>Bacteria</taxon>
        <taxon>Bacillati</taxon>
        <taxon>Bacillota</taxon>
        <taxon>Bacilli</taxon>
        <taxon>Bacillales</taxon>
        <taxon>Paenibacillaceae</taxon>
        <taxon>Candidatus Reconcilbacillus</taxon>
    </lineage>
</organism>
<sequence length="107" mass="11528">MVCMVGRKFGQYSLLLVLGVCSLALYFALFTTLPLYDLAKEFGLPGWVAAWILYALDAGTTVTAIVSFLTALGTGGLSLLAAAGSMAIQEFLKKKLLEMGRRAFIAW</sequence>
<evidence type="ECO:0000256" key="3">
    <source>
        <dbReference type="ARBA" id="ARBA00022529"/>
    </source>
</evidence>
<keyword evidence="6" id="KW-1133">Transmembrane helix</keyword>
<accession>A0A2A6DXM7</accession>
<feature type="transmembrane region" description="Helical" evidence="6">
    <location>
        <begin position="12"/>
        <end position="36"/>
    </location>
</feature>
<evidence type="ECO:0000256" key="1">
    <source>
        <dbReference type="ARBA" id="ARBA00004613"/>
    </source>
</evidence>
<dbReference type="Proteomes" id="UP000243688">
    <property type="component" value="Unassembled WGS sequence"/>
</dbReference>
<dbReference type="Gene3D" id="1.20.225.10">
    <property type="entry name" value="Bacteriocin AS-48"/>
    <property type="match status" value="1"/>
</dbReference>
<keyword evidence="6" id="KW-0472">Membrane</keyword>
<evidence type="ECO:0000256" key="6">
    <source>
        <dbReference type="SAM" id="Phobius"/>
    </source>
</evidence>
<proteinExistence type="predicted"/>
<keyword evidence="5" id="KW-0078">Bacteriocin</keyword>
<dbReference type="EMBL" id="MOXJ01000032">
    <property type="protein sequence ID" value="PDO09640.1"/>
    <property type="molecule type" value="Genomic_DNA"/>
</dbReference>
<dbReference type="GO" id="GO:0005576">
    <property type="term" value="C:extracellular region"/>
    <property type="evidence" value="ECO:0007669"/>
    <property type="project" value="UniProtKB-SubCell"/>
</dbReference>
<evidence type="ECO:0000256" key="2">
    <source>
        <dbReference type="ARBA" id="ARBA00022525"/>
    </source>
</evidence>
<dbReference type="GO" id="GO:0031640">
    <property type="term" value="P:killing of cells of another organism"/>
    <property type="evidence" value="ECO:0007669"/>
    <property type="project" value="UniProtKB-KW"/>
</dbReference>
<dbReference type="InterPro" id="IPR009086">
    <property type="entry name" value="Bacteriocin_AS48"/>
</dbReference>